<dbReference type="CDD" id="cd11386">
    <property type="entry name" value="MCP_signal"/>
    <property type="match status" value="1"/>
</dbReference>
<dbReference type="SMART" id="SM00304">
    <property type="entry name" value="HAMP"/>
    <property type="match status" value="1"/>
</dbReference>
<evidence type="ECO:0000256" key="1">
    <source>
        <dbReference type="ARBA" id="ARBA00004370"/>
    </source>
</evidence>
<feature type="domain" description="HAMP" evidence="7">
    <location>
        <begin position="361"/>
        <end position="416"/>
    </location>
</feature>
<evidence type="ECO:0000256" key="4">
    <source>
        <dbReference type="PROSITE-ProRule" id="PRU00284"/>
    </source>
</evidence>
<evidence type="ECO:0000259" key="7">
    <source>
        <dbReference type="PROSITE" id="PS50885"/>
    </source>
</evidence>
<dbReference type="GO" id="GO:0005886">
    <property type="term" value="C:plasma membrane"/>
    <property type="evidence" value="ECO:0007669"/>
    <property type="project" value="TreeGrafter"/>
</dbReference>
<dbReference type="EMBL" id="PDNW01000001">
    <property type="protein sequence ID" value="PLC51790.1"/>
    <property type="molecule type" value="Genomic_DNA"/>
</dbReference>
<dbReference type="Pfam" id="PF00015">
    <property type="entry name" value="MCPsignal"/>
    <property type="match status" value="1"/>
</dbReference>
<feature type="transmembrane region" description="Helical" evidence="5">
    <location>
        <begin position="29"/>
        <end position="50"/>
    </location>
</feature>
<dbReference type="AlphaFoldDB" id="A0A2N4U9U7"/>
<evidence type="ECO:0008006" key="10">
    <source>
        <dbReference type="Google" id="ProtNLM"/>
    </source>
</evidence>
<comment type="caution">
    <text evidence="8">The sequence shown here is derived from an EMBL/GenBank/DDBJ whole genome shotgun (WGS) entry which is preliminary data.</text>
</comment>
<evidence type="ECO:0000256" key="2">
    <source>
        <dbReference type="ARBA" id="ARBA00022481"/>
    </source>
</evidence>
<keyword evidence="4" id="KW-0807">Transducer</keyword>
<dbReference type="InterPro" id="IPR004089">
    <property type="entry name" value="MCPsignal_dom"/>
</dbReference>
<dbReference type="InterPro" id="IPR033462">
    <property type="entry name" value="Cache_3-Cache_2"/>
</dbReference>
<keyword evidence="5" id="KW-1133">Transmembrane helix</keyword>
<evidence type="ECO:0000313" key="9">
    <source>
        <dbReference type="Proteomes" id="UP000234190"/>
    </source>
</evidence>
<dbReference type="PANTHER" id="PTHR43531:SF14">
    <property type="entry name" value="METHYL-ACCEPTING CHEMOTAXIS PROTEIN I-RELATED"/>
    <property type="match status" value="1"/>
</dbReference>
<dbReference type="FunFam" id="1.10.287.950:FF:000001">
    <property type="entry name" value="Methyl-accepting chemotaxis sensory transducer"/>
    <property type="match status" value="1"/>
</dbReference>
<dbReference type="InterPro" id="IPR051310">
    <property type="entry name" value="MCP_chemotaxis"/>
</dbReference>
<dbReference type="PROSITE" id="PS50885">
    <property type="entry name" value="HAMP"/>
    <property type="match status" value="1"/>
</dbReference>
<gene>
    <name evidence="8" type="ORF">CR159_01855</name>
</gene>
<protein>
    <recommendedName>
        <fullName evidence="10">Methyl-accepting chemotaxis protein</fullName>
    </recommendedName>
</protein>
<dbReference type="SUPFAM" id="SSF58104">
    <property type="entry name" value="Methyl-accepting chemotaxis protein (MCP) signaling domain"/>
    <property type="match status" value="1"/>
</dbReference>
<evidence type="ECO:0000256" key="5">
    <source>
        <dbReference type="SAM" id="Phobius"/>
    </source>
</evidence>
<dbReference type="Gene3D" id="1.10.287.950">
    <property type="entry name" value="Methyl-accepting chemotaxis protein"/>
    <property type="match status" value="1"/>
</dbReference>
<comment type="similarity">
    <text evidence="3">Belongs to the methyl-accepting chemotaxis (MCP) protein family.</text>
</comment>
<keyword evidence="5" id="KW-0812">Transmembrane</keyword>
<comment type="subcellular location">
    <subcellularLocation>
        <location evidence="1">Membrane</location>
    </subcellularLocation>
</comment>
<feature type="domain" description="Methyl-accepting transducer" evidence="6">
    <location>
        <begin position="421"/>
        <end position="650"/>
    </location>
</feature>
<evidence type="ECO:0000256" key="3">
    <source>
        <dbReference type="ARBA" id="ARBA00029447"/>
    </source>
</evidence>
<dbReference type="InterPro" id="IPR003660">
    <property type="entry name" value="HAMP_dom"/>
</dbReference>
<keyword evidence="5" id="KW-0472">Membrane</keyword>
<dbReference type="PANTHER" id="PTHR43531">
    <property type="entry name" value="PROTEIN ICFG"/>
    <property type="match status" value="1"/>
</dbReference>
<accession>A0A2N4U9U7</accession>
<dbReference type="GO" id="GO:0007165">
    <property type="term" value="P:signal transduction"/>
    <property type="evidence" value="ECO:0007669"/>
    <property type="project" value="UniProtKB-KW"/>
</dbReference>
<keyword evidence="2" id="KW-0488">Methylation</keyword>
<dbReference type="GO" id="GO:0004888">
    <property type="term" value="F:transmembrane signaling receptor activity"/>
    <property type="evidence" value="ECO:0007669"/>
    <property type="project" value="TreeGrafter"/>
</dbReference>
<reference evidence="8 9" key="1">
    <citation type="submission" date="2017-10" db="EMBL/GenBank/DDBJ databases">
        <title>Two draft genome sequences of Pusillimonas sp. strains isolated from a nitrate- and radionuclide-contaminated groundwater in Russia.</title>
        <authorList>
            <person name="Grouzdev D.S."/>
            <person name="Tourova T.P."/>
            <person name="Goeva M.A."/>
            <person name="Babich T.L."/>
            <person name="Sokolova D.S."/>
            <person name="Abdullin R."/>
            <person name="Poltaraus A.B."/>
            <person name="Toshchakov S.V."/>
            <person name="Nazina T.N."/>
        </authorList>
    </citation>
    <scope>NUCLEOTIDE SEQUENCE [LARGE SCALE GENOMIC DNA]</scope>
    <source>
        <strain evidence="8 9">JR1/69-3-13</strain>
    </source>
</reference>
<dbReference type="Pfam" id="PF00672">
    <property type="entry name" value="HAMP"/>
    <property type="match status" value="1"/>
</dbReference>
<dbReference type="CDD" id="cd06225">
    <property type="entry name" value="HAMP"/>
    <property type="match status" value="1"/>
</dbReference>
<feature type="transmembrane region" description="Helical" evidence="5">
    <location>
        <begin position="338"/>
        <end position="360"/>
    </location>
</feature>
<name>A0A2N4U9U7_9BURK</name>
<dbReference type="Proteomes" id="UP000234190">
    <property type="component" value="Unassembled WGS sequence"/>
</dbReference>
<evidence type="ECO:0000259" key="6">
    <source>
        <dbReference type="PROSITE" id="PS50111"/>
    </source>
</evidence>
<dbReference type="GO" id="GO:0006935">
    <property type="term" value="P:chemotaxis"/>
    <property type="evidence" value="ECO:0007669"/>
    <property type="project" value="TreeGrafter"/>
</dbReference>
<dbReference type="SMART" id="SM00283">
    <property type="entry name" value="MA"/>
    <property type="match status" value="1"/>
</dbReference>
<organism evidence="8 9">
    <name type="scientific">Pollutimonas subterranea</name>
    <dbReference type="NCBI Taxonomy" id="2045210"/>
    <lineage>
        <taxon>Bacteria</taxon>
        <taxon>Pseudomonadati</taxon>
        <taxon>Pseudomonadota</taxon>
        <taxon>Betaproteobacteria</taxon>
        <taxon>Burkholderiales</taxon>
        <taxon>Alcaligenaceae</taxon>
        <taxon>Pollutimonas</taxon>
    </lineage>
</organism>
<sequence length="697" mass="74257">MEATVANTKTRNKVVDKGWMSRQSLALRMFRATSVVTAIVMLVVTAAMAWQSRLAAVEAVQRELTAALDGTDRSLQIVFTSASARGQELIPVMERELGGIPVLDGGTIDTEEGGEVPLMVVEDRIVNGDVDTLLRINANTGADPAIIVRSGDKWVRVATLLRDGQGNIRLGSTVDSKDLLARTLDSGEPYSGLVQRNGKWYAMSIKPLKDDSGNVYGGFSVRVDVHAQVDAVLQTVAKAKVAEYGSLGILQRSSDGKQWLQVAGSQGKPGEPLAASMPAGDVATLERLYAQPSGFSGLNMGTENTARFMAWRTVENWNWILYGVGDQNAFLLKSYEHLAIQLALMLVGTLLISLLVGFGVSRILRPVRQVIEIMERLGAGDLSNRIDDVPAKSKNEVHALLDNLKRTQRNLERAISAVRAGVDEINVGATEIASGNADLSSRTEQQAASLQETAASMDQLAATVKQNTDHARQATALADTASDVAHRGGQAVAGVVETMQRISASSGKIGEIVGVIDSIAFQTNILALNAAVEAARAGEQGRGFAVVAAEVRSLAQRSAEAAKEIKKLIENSLSEIDDGAGQVEGAGRTMEELLSSVGRVTQIMKEIASASEEQSMGIDQVNLAVSQMDEVTQQNAALVEQAAAAAGSLQDQARYLANSVAIFKVSPVAEQGDLVEARPIKERESRAAFNPARPVLQ</sequence>
<evidence type="ECO:0000313" key="8">
    <source>
        <dbReference type="EMBL" id="PLC51790.1"/>
    </source>
</evidence>
<keyword evidence="9" id="KW-1185">Reference proteome</keyword>
<dbReference type="PROSITE" id="PS50111">
    <property type="entry name" value="CHEMOTAXIS_TRANSDUC_2"/>
    <property type="match status" value="1"/>
</dbReference>
<dbReference type="Pfam" id="PF17201">
    <property type="entry name" value="Cache_3-Cache_2"/>
    <property type="match status" value="1"/>
</dbReference>
<proteinExistence type="inferred from homology"/>